<dbReference type="PANTHER" id="PTHR38733">
    <property type="entry name" value="PROTEIN MCRC"/>
    <property type="match status" value="1"/>
</dbReference>
<feature type="region of interest" description="Disordered" evidence="1">
    <location>
        <begin position="403"/>
        <end position="423"/>
    </location>
</feature>
<gene>
    <name evidence="2" type="ORF">SAMN04489860_0625</name>
</gene>
<keyword evidence="3" id="KW-1185">Reference proteome</keyword>
<dbReference type="InterPro" id="IPR019292">
    <property type="entry name" value="McrC"/>
</dbReference>
<dbReference type="REBASE" id="163066">
    <property type="entry name" value="Pma22126McrBCP"/>
</dbReference>
<dbReference type="RefSeq" id="WP_172828993.1">
    <property type="nucleotide sequence ID" value="NZ_LT629776.1"/>
</dbReference>
<dbReference type="PANTHER" id="PTHR38733:SF1">
    <property type="entry name" value="TYPE IV METHYL-DIRECTED RESTRICTION ENZYME ECOKMCRBC"/>
    <property type="match status" value="1"/>
</dbReference>
<evidence type="ECO:0000313" key="2">
    <source>
        <dbReference type="EMBL" id="SDS02670.1"/>
    </source>
</evidence>
<evidence type="ECO:0000256" key="1">
    <source>
        <dbReference type="SAM" id="MobiDB-lite"/>
    </source>
</evidence>
<evidence type="ECO:0000313" key="3">
    <source>
        <dbReference type="Proteomes" id="UP000185663"/>
    </source>
</evidence>
<dbReference type="EMBL" id="LT629776">
    <property type="protein sequence ID" value="SDS02670.1"/>
    <property type="molecule type" value="Genomic_DNA"/>
</dbReference>
<dbReference type="Proteomes" id="UP000185663">
    <property type="component" value="Chromosome I"/>
</dbReference>
<feature type="compositionally biased region" description="Polar residues" evidence="1">
    <location>
        <begin position="406"/>
        <end position="423"/>
    </location>
</feature>
<dbReference type="Pfam" id="PF10117">
    <property type="entry name" value="McrBC"/>
    <property type="match status" value="1"/>
</dbReference>
<reference evidence="2 3" key="1">
    <citation type="submission" date="2016-10" db="EMBL/GenBank/DDBJ databases">
        <authorList>
            <person name="de Groot N.N."/>
        </authorList>
    </citation>
    <scope>NUCLEOTIDE SEQUENCE [LARGE SCALE GENOMIC DNA]</scope>
    <source>
        <strain evidence="2 3">DSM 22126</strain>
    </source>
</reference>
<accession>A0A1H1NV30</accession>
<organism evidence="2 3">
    <name type="scientific">Paraoerskovia marina</name>
    <dbReference type="NCBI Taxonomy" id="545619"/>
    <lineage>
        <taxon>Bacteria</taxon>
        <taxon>Bacillati</taxon>
        <taxon>Actinomycetota</taxon>
        <taxon>Actinomycetes</taxon>
        <taxon>Micrococcales</taxon>
        <taxon>Cellulomonadaceae</taxon>
        <taxon>Paraoerskovia</taxon>
    </lineage>
</organism>
<proteinExistence type="predicted"/>
<name>A0A1H1NV30_9CELL</name>
<dbReference type="STRING" id="545619.SAMN04489860_0625"/>
<protein>
    <submittedName>
        <fullName evidence="2">5-methylcytosine-specific restriction enzyme subunit McrC</fullName>
    </submittedName>
</protein>
<dbReference type="AlphaFoldDB" id="A0A1H1NV30"/>
<sequence length="423" mass="45958">MATTNRSLSFSEWTPSTVEAPAAVVRGIESMFGASVSPVSDATAESLPTWNVTPVGVVGVASIAGWQVSVRPRIPVGHVLWMAGAVTEWRGQSLLAAHHDVHTALAQLFIDIADETLRGGVLRGYRERRTDLATVRGRVDVAGQVRRRPGQGLPLAVVFEEHDENILENQILLAAATALGPLAAHDTGIRRGLHRVRTVLCDVTPIRVRPAEVPTVQWTRLNERYRHAVELARLILANTGVESVGGATVGRSLTLKMHDVFEGFLARELGKRLTRFDGRAVPQDGRRWLDVGREVHLIPDLVWERGGLPAAVVDAKYQFIGPNDKHPSNIYQLLAYCVALGLPAGHIVYAGARGDVPNPIQVVDNGPVIHVHALDLSTEPALILQEIDGLAARIATAFGDNDDRAVTNQQPSYRHWSSSSTHD</sequence>